<dbReference type="SMART" id="SM00388">
    <property type="entry name" value="HisKA"/>
    <property type="match status" value="1"/>
</dbReference>
<dbReference type="RefSeq" id="WP_268005036.1">
    <property type="nucleotide sequence ID" value="NZ_CP104067.1"/>
</dbReference>
<dbReference type="InterPro" id="IPR003594">
    <property type="entry name" value="HATPase_dom"/>
</dbReference>
<dbReference type="SUPFAM" id="SSF55785">
    <property type="entry name" value="PYP-like sensor domain (PAS domain)"/>
    <property type="match status" value="3"/>
</dbReference>
<dbReference type="InterPro" id="IPR003661">
    <property type="entry name" value="HisK_dim/P_dom"/>
</dbReference>
<dbReference type="Gene3D" id="1.10.287.130">
    <property type="match status" value="1"/>
</dbReference>
<evidence type="ECO:0000256" key="6">
    <source>
        <dbReference type="ARBA" id="ARBA00022777"/>
    </source>
</evidence>
<dbReference type="InterPro" id="IPR036890">
    <property type="entry name" value="HATPase_C_sf"/>
</dbReference>
<evidence type="ECO:0000256" key="5">
    <source>
        <dbReference type="ARBA" id="ARBA00022741"/>
    </source>
</evidence>
<dbReference type="EMBL" id="CP104067">
    <property type="protein sequence ID" value="WAH41137.1"/>
    <property type="molecule type" value="Genomic_DNA"/>
</dbReference>
<sequence length="591" mass="66546">MTSDVYELIEQNIQDVIWIRSADGAYEYVSPSVYPLLGYQPCELMGTSIWNIVHPQDTECLDDAISEVQGGKDIGLFTCRVRHKNGRYLWFENRCKVIHSEGDECGRILGVARDITHRKRMEDQLLSAERIAHVGSWEWDVLQDTLSWSAEMYRIFGFDDEAPISVSRFLSHVHPSDKSRVIQSIRRVNMGDTYSVEYRILRPSGELRYVHAQGEIVYEGDAIRTVFGSLQDITEYKRIEEALRTSKDNLKLAQKIAHLGHWDWDIVNDDIYWSDEVYRLTGLHPGERAVGSLTEFVDAFVHPEDRALVYQSVTAALRGSPYDLELRTLRADGSYRLVHVIGETAFNSDGEPIRLFGTVQDITVQRQTEELLRTSEKLSVAGQLAAGIAHEIRNPLTVLKGFVQILSCKAQGKDEQHFALMKSELSRIESIVSELLFLAKPQCTTFQHQDIRVILEEVLTLVGSQATMKSVSISTVLDDHMPLIHCECNQLKQVFINILKNSIEAMPDGGKIRISSTVQKGRIGLRFADEGEGIPPQRLLRIGEPFYTTKPDGTGLGVMVSQKIILAHNGTMNISSLVGKGTTVTIFLPTV</sequence>
<dbReference type="SUPFAM" id="SSF55874">
    <property type="entry name" value="ATPase domain of HSP90 chaperone/DNA topoisomerase II/histidine kinase"/>
    <property type="match status" value="1"/>
</dbReference>
<keyword evidence="3" id="KW-0597">Phosphoprotein</keyword>
<dbReference type="Pfam" id="PF02518">
    <property type="entry name" value="HATPase_c"/>
    <property type="match status" value="1"/>
</dbReference>
<evidence type="ECO:0000259" key="11">
    <source>
        <dbReference type="PROSITE" id="PS50113"/>
    </source>
</evidence>
<comment type="catalytic activity">
    <reaction evidence="1">
        <text>ATP + protein L-histidine = ADP + protein N-phospho-L-histidine.</text>
        <dbReference type="EC" id="2.7.13.3"/>
    </reaction>
</comment>
<dbReference type="InterPro" id="IPR000700">
    <property type="entry name" value="PAS-assoc_C"/>
</dbReference>
<dbReference type="EC" id="2.7.13.3" evidence="2"/>
<dbReference type="Pfam" id="PF08447">
    <property type="entry name" value="PAS_3"/>
    <property type="match status" value="3"/>
</dbReference>
<dbReference type="PROSITE" id="PS50112">
    <property type="entry name" value="PAS"/>
    <property type="match status" value="3"/>
</dbReference>
<evidence type="ECO:0000256" key="1">
    <source>
        <dbReference type="ARBA" id="ARBA00000085"/>
    </source>
</evidence>
<keyword evidence="4" id="KW-0808">Transferase</keyword>
<dbReference type="PROSITE" id="PS50113">
    <property type="entry name" value="PAC"/>
    <property type="match status" value="3"/>
</dbReference>
<dbReference type="InterPro" id="IPR035965">
    <property type="entry name" value="PAS-like_dom_sf"/>
</dbReference>
<dbReference type="Pfam" id="PF00512">
    <property type="entry name" value="HisKA"/>
    <property type="match status" value="1"/>
</dbReference>
<accession>A0ABY6ZF65</accession>
<dbReference type="Gene3D" id="3.30.450.20">
    <property type="entry name" value="PAS domain"/>
    <property type="match status" value="3"/>
</dbReference>
<feature type="domain" description="PAC" evidence="11">
    <location>
        <begin position="322"/>
        <end position="374"/>
    </location>
</feature>
<dbReference type="InterPro" id="IPR005467">
    <property type="entry name" value="His_kinase_dom"/>
</dbReference>
<evidence type="ECO:0000256" key="7">
    <source>
        <dbReference type="ARBA" id="ARBA00022840"/>
    </source>
</evidence>
<evidence type="ECO:0000259" key="10">
    <source>
        <dbReference type="PROSITE" id="PS50112"/>
    </source>
</evidence>
<evidence type="ECO:0000256" key="8">
    <source>
        <dbReference type="ARBA" id="ARBA00023012"/>
    </source>
</evidence>
<keyword evidence="7" id="KW-0067">ATP-binding</keyword>
<dbReference type="Gene3D" id="3.30.565.10">
    <property type="entry name" value="Histidine kinase-like ATPase, C-terminal domain"/>
    <property type="match status" value="1"/>
</dbReference>
<feature type="domain" description="PAC" evidence="11">
    <location>
        <begin position="75"/>
        <end position="127"/>
    </location>
</feature>
<dbReference type="CDD" id="cd00130">
    <property type="entry name" value="PAS"/>
    <property type="match status" value="2"/>
</dbReference>
<dbReference type="PRINTS" id="PR00344">
    <property type="entry name" value="BCTRLSENSOR"/>
</dbReference>
<feature type="domain" description="PAS" evidence="10">
    <location>
        <begin position="271"/>
        <end position="320"/>
    </location>
</feature>
<proteinExistence type="predicted"/>
<evidence type="ECO:0000256" key="3">
    <source>
        <dbReference type="ARBA" id="ARBA00022553"/>
    </source>
</evidence>
<gene>
    <name evidence="12" type="ORF">NZD89_23170</name>
</gene>
<feature type="domain" description="Histidine kinase" evidence="9">
    <location>
        <begin position="387"/>
        <end position="591"/>
    </location>
</feature>
<dbReference type="SMART" id="SM00387">
    <property type="entry name" value="HATPase_c"/>
    <property type="match status" value="1"/>
</dbReference>
<dbReference type="PANTHER" id="PTHR43304:SF1">
    <property type="entry name" value="PAC DOMAIN-CONTAINING PROTEIN"/>
    <property type="match status" value="1"/>
</dbReference>
<evidence type="ECO:0000256" key="4">
    <source>
        <dbReference type="ARBA" id="ARBA00022679"/>
    </source>
</evidence>
<dbReference type="Gene3D" id="2.10.70.100">
    <property type="match status" value="2"/>
</dbReference>
<keyword evidence="6" id="KW-0418">Kinase</keyword>
<evidence type="ECO:0000313" key="12">
    <source>
        <dbReference type="EMBL" id="WAH41137.1"/>
    </source>
</evidence>
<dbReference type="InterPro" id="IPR000014">
    <property type="entry name" value="PAS"/>
</dbReference>
<feature type="domain" description="PAS" evidence="10">
    <location>
        <begin position="1"/>
        <end position="72"/>
    </location>
</feature>
<protein>
    <recommendedName>
        <fullName evidence="2">histidine kinase</fullName>
        <ecNumber evidence="2">2.7.13.3</ecNumber>
    </recommendedName>
</protein>
<dbReference type="InterPro" id="IPR001610">
    <property type="entry name" value="PAC"/>
</dbReference>
<dbReference type="InterPro" id="IPR052162">
    <property type="entry name" value="Sensor_kinase/Photoreceptor"/>
</dbReference>
<dbReference type="CDD" id="cd00082">
    <property type="entry name" value="HisKA"/>
    <property type="match status" value="1"/>
</dbReference>
<name>A0ABY6ZF65_9BACL</name>
<dbReference type="NCBIfam" id="TIGR00229">
    <property type="entry name" value="sensory_box"/>
    <property type="match status" value="3"/>
</dbReference>
<dbReference type="Proteomes" id="UP001164761">
    <property type="component" value="Chromosome"/>
</dbReference>
<keyword evidence="8" id="KW-0902">Two-component regulatory system</keyword>
<evidence type="ECO:0000313" key="13">
    <source>
        <dbReference type="Proteomes" id="UP001164761"/>
    </source>
</evidence>
<dbReference type="InterPro" id="IPR004358">
    <property type="entry name" value="Sig_transdc_His_kin-like_C"/>
</dbReference>
<dbReference type="InterPro" id="IPR036097">
    <property type="entry name" value="HisK_dim/P_sf"/>
</dbReference>
<keyword evidence="5" id="KW-0547">Nucleotide-binding</keyword>
<feature type="domain" description="PAS" evidence="10">
    <location>
        <begin position="148"/>
        <end position="192"/>
    </location>
</feature>
<keyword evidence="13" id="KW-1185">Reference proteome</keyword>
<feature type="domain" description="PAC" evidence="11">
    <location>
        <begin position="194"/>
        <end position="245"/>
    </location>
</feature>
<dbReference type="SUPFAM" id="SSF47384">
    <property type="entry name" value="Homodimeric domain of signal transducing histidine kinase"/>
    <property type="match status" value="1"/>
</dbReference>
<dbReference type="PROSITE" id="PS50109">
    <property type="entry name" value="HIS_KIN"/>
    <property type="match status" value="1"/>
</dbReference>
<evidence type="ECO:0000256" key="2">
    <source>
        <dbReference type="ARBA" id="ARBA00012438"/>
    </source>
</evidence>
<dbReference type="PANTHER" id="PTHR43304">
    <property type="entry name" value="PHYTOCHROME-LIKE PROTEIN CPH1"/>
    <property type="match status" value="1"/>
</dbReference>
<dbReference type="SMART" id="SM00086">
    <property type="entry name" value="PAC"/>
    <property type="match status" value="3"/>
</dbReference>
<dbReference type="InterPro" id="IPR013655">
    <property type="entry name" value="PAS_fold_3"/>
</dbReference>
<evidence type="ECO:0000259" key="9">
    <source>
        <dbReference type="PROSITE" id="PS50109"/>
    </source>
</evidence>
<reference evidence="12" key="1">
    <citation type="submission" date="2022-08" db="EMBL/GenBank/DDBJ databases">
        <title>Alicyclobacillus fastidiosus DSM 17978, complete genome.</title>
        <authorList>
            <person name="Wang Q."/>
            <person name="Cai R."/>
            <person name="Wang Z."/>
        </authorList>
    </citation>
    <scope>NUCLEOTIDE SEQUENCE</scope>
    <source>
        <strain evidence="12">DSM 17978</strain>
    </source>
</reference>
<dbReference type="SMART" id="SM00091">
    <property type="entry name" value="PAS"/>
    <property type="match status" value="3"/>
</dbReference>
<organism evidence="12 13">
    <name type="scientific">Alicyclobacillus fastidiosus</name>
    <dbReference type="NCBI Taxonomy" id="392011"/>
    <lineage>
        <taxon>Bacteria</taxon>
        <taxon>Bacillati</taxon>
        <taxon>Bacillota</taxon>
        <taxon>Bacilli</taxon>
        <taxon>Bacillales</taxon>
        <taxon>Alicyclobacillaceae</taxon>
        <taxon>Alicyclobacillus</taxon>
    </lineage>
</organism>